<organism evidence="5 6">
    <name type="scientific">Brotaphodocola catenula</name>
    <dbReference type="NCBI Taxonomy" id="2885361"/>
    <lineage>
        <taxon>Bacteria</taxon>
        <taxon>Bacillati</taxon>
        <taxon>Bacillota</taxon>
        <taxon>Clostridia</taxon>
        <taxon>Lachnospirales</taxon>
        <taxon>Lachnospiraceae</taxon>
        <taxon>Brotaphodocola</taxon>
    </lineage>
</organism>
<evidence type="ECO:0000313" key="6">
    <source>
        <dbReference type="Proteomes" id="UP001198962"/>
    </source>
</evidence>
<evidence type="ECO:0000313" key="5">
    <source>
        <dbReference type="EMBL" id="MCC2164739.1"/>
    </source>
</evidence>
<feature type="compositionally biased region" description="Low complexity" evidence="1">
    <location>
        <begin position="38"/>
        <end position="51"/>
    </location>
</feature>
<dbReference type="Gene3D" id="3.90.640.20">
    <property type="entry name" value="Heat-shock cognate protein, ATPase"/>
    <property type="match status" value="1"/>
</dbReference>
<dbReference type="RefSeq" id="WP_308451287.1">
    <property type="nucleotide sequence ID" value="NZ_JAJEPU010000018.1"/>
</dbReference>
<evidence type="ECO:0000256" key="2">
    <source>
        <dbReference type="SAM" id="SignalP"/>
    </source>
</evidence>
<name>A0AAE3ARP2_9FIRM</name>
<proteinExistence type="predicted"/>
<keyword evidence="6" id="KW-1185">Reference proteome</keyword>
<dbReference type="AlphaFoldDB" id="A0AAE3ARP2"/>
<dbReference type="Proteomes" id="UP001198962">
    <property type="component" value="Unassembled WGS sequence"/>
</dbReference>
<accession>A0AAE3ARP2</accession>
<dbReference type="Pfam" id="PF13739">
    <property type="entry name" value="PdaC"/>
    <property type="match status" value="1"/>
</dbReference>
<feature type="chain" id="PRO_5042126037" evidence="2">
    <location>
        <begin position="24"/>
        <end position="599"/>
    </location>
</feature>
<sequence length="599" mass="66412">MRKRNLKQSKWMALAVCSTAVMLAVNGCQAHKTSMDGSSQTTVQDSQSSDQGNQTDGDSKNQNSTGTGEQNGADASKNSSNESSDTLCLTFIPKYRSEWKDQKQLFNGRVDQMYLMADGHDALKQALKTFNQNQEQELDQIYQDNKEFFDMQTGEDSTPLAYEVSVIPKRADEQIVSLSVEEYDYLGGAHPNSMVTGYNLNPQTGKRYTLQDIAQNYDGIFEYVKKKLKEDYSPDMFFDGYEDTVKSMFYGDTTAAAGKNGADGANGTGTDGAQTDSSVDSDLSDTEMLSWTIDQNGVTITFNNYDLAPYAAGRQVVEIPFATEGNLFKPEFLPVSLLSSDSIKDGKTSVTEAKIQPLYEEQEVSVDLDGDGNKETVKISKQTDSQTGTTSLFAETGSASAFLLSNGEETTDDLNNPKCWLIQTKDNRSYLYIETKEANDFRSLHIFDLSTKGITYCGTSDDSFYDSVMTDPDNFILFRRSDMLSTYSIFRHYKIGEDGMPQPLSDDFTVSGTYLADEIVPTLTTKQEVPVWIDGKQEKLPKGTALKLKATDDSTYVTAETADGKTCQIRLDTNEENVYPRTINGIPEDECFDGLQYVG</sequence>
<dbReference type="Gene3D" id="3.30.565.40">
    <property type="entry name" value="Fervidobacterium nodosum Rt17-B1 like"/>
    <property type="match status" value="1"/>
</dbReference>
<dbReference type="InterPro" id="IPR037126">
    <property type="entry name" value="PdaC/RsiV-like_sf"/>
</dbReference>
<reference evidence="5" key="1">
    <citation type="submission" date="2021-10" db="EMBL/GenBank/DDBJ databases">
        <title>Anaerobic single-cell dispensing facilitates the cultivation of human gut bacteria.</title>
        <authorList>
            <person name="Afrizal A."/>
        </authorList>
    </citation>
    <scope>NUCLEOTIDE SEQUENCE</scope>
    <source>
        <strain evidence="5">CLA-AA-H274</strain>
    </source>
</reference>
<dbReference type="Pfam" id="PF11738">
    <property type="entry name" value="DUF3298"/>
    <property type="match status" value="1"/>
</dbReference>
<dbReference type="EMBL" id="JAJEPU010000018">
    <property type="protein sequence ID" value="MCC2164739.1"/>
    <property type="molecule type" value="Genomic_DNA"/>
</dbReference>
<feature type="region of interest" description="Disordered" evidence="1">
    <location>
        <begin position="32"/>
        <end position="84"/>
    </location>
</feature>
<feature type="signal peptide" evidence="2">
    <location>
        <begin position="1"/>
        <end position="23"/>
    </location>
</feature>
<gene>
    <name evidence="5" type="ORF">LKD32_07570</name>
</gene>
<dbReference type="InterPro" id="IPR025303">
    <property type="entry name" value="PdaC"/>
</dbReference>
<evidence type="ECO:0000259" key="3">
    <source>
        <dbReference type="Pfam" id="PF11738"/>
    </source>
</evidence>
<protein>
    <submittedName>
        <fullName evidence="5">DUF3298 and DUF4163 domain-containing protein</fullName>
    </submittedName>
</protein>
<feature type="domain" description="DUF3298" evidence="3">
    <location>
        <begin position="220"/>
        <end position="321"/>
    </location>
</feature>
<feature type="compositionally biased region" description="Polar residues" evidence="1">
    <location>
        <begin position="52"/>
        <end position="70"/>
    </location>
</feature>
<feature type="compositionally biased region" description="Low complexity" evidence="1">
    <location>
        <begin position="271"/>
        <end position="281"/>
    </location>
</feature>
<comment type="caution">
    <text evidence="5">The sequence shown here is derived from an EMBL/GenBank/DDBJ whole genome shotgun (WGS) entry which is preliminary data.</text>
</comment>
<feature type="region of interest" description="Disordered" evidence="1">
    <location>
        <begin position="259"/>
        <end position="281"/>
    </location>
</feature>
<evidence type="ECO:0000256" key="1">
    <source>
        <dbReference type="SAM" id="MobiDB-lite"/>
    </source>
</evidence>
<feature type="domain" description="Deacetylase PdaC" evidence="4">
    <location>
        <begin position="124"/>
        <end position="193"/>
    </location>
</feature>
<evidence type="ECO:0000259" key="4">
    <source>
        <dbReference type="Pfam" id="PF13739"/>
    </source>
</evidence>
<keyword evidence="2" id="KW-0732">Signal</keyword>
<dbReference type="InterPro" id="IPR021729">
    <property type="entry name" value="DUF3298"/>
</dbReference>